<proteinExistence type="predicted"/>
<keyword evidence="3" id="KW-1185">Reference proteome</keyword>
<evidence type="ECO:0000313" key="2">
    <source>
        <dbReference type="EMBL" id="RXM99576.1"/>
    </source>
</evidence>
<name>A0A662YU30_ACIRT</name>
<feature type="compositionally biased region" description="Polar residues" evidence="1">
    <location>
        <begin position="54"/>
        <end position="65"/>
    </location>
</feature>
<evidence type="ECO:0000313" key="3">
    <source>
        <dbReference type="Proteomes" id="UP000289886"/>
    </source>
</evidence>
<gene>
    <name evidence="2" type="ORF">EOD39_11211</name>
</gene>
<sequence length="83" mass="9455">MDQYIASEYPEKATKEEKRGIRKKASTFVLKGEVHGRIQVSRVRDNSSPRHFVTPNSSSPRQFVPTTICAHDNLPPPTIPPYY</sequence>
<feature type="compositionally biased region" description="Pro residues" evidence="1">
    <location>
        <begin position="74"/>
        <end position="83"/>
    </location>
</feature>
<dbReference type="AlphaFoldDB" id="A0A662YU30"/>
<feature type="region of interest" description="Disordered" evidence="1">
    <location>
        <begin position="45"/>
        <end position="83"/>
    </location>
</feature>
<evidence type="ECO:0000256" key="1">
    <source>
        <dbReference type="SAM" id="MobiDB-lite"/>
    </source>
</evidence>
<dbReference type="Proteomes" id="UP000289886">
    <property type="component" value="Unassembled WGS sequence"/>
</dbReference>
<protein>
    <submittedName>
        <fullName evidence="2">Uncharacterized protein</fullName>
    </submittedName>
</protein>
<dbReference type="EMBL" id="SCEB01000345">
    <property type="protein sequence ID" value="RXM99576.1"/>
    <property type="molecule type" value="Genomic_DNA"/>
</dbReference>
<accession>A0A662YU30</accession>
<reference evidence="2 3" key="1">
    <citation type="submission" date="2019-01" db="EMBL/GenBank/DDBJ databases">
        <title>Draft Genome and Complete Hox-Cluster Characterization of the Sterlet Sturgeon (Acipenser ruthenus).</title>
        <authorList>
            <person name="Wei Q."/>
        </authorList>
    </citation>
    <scope>NUCLEOTIDE SEQUENCE [LARGE SCALE GENOMIC DNA]</scope>
    <source>
        <strain evidence="2">WHYD16114868_AA</strain>
        <tissue evidence="2">Blood</tissue>
    </source>
</reference>
<comment type="caution">
    <text evidence="2">The sequence shown here is derived from an EMBL/GenBank/DDBJ whole genome shotgun (WGS) entry which is preliminary data.</text>
</comment>
<organism evidence="2 3">
    <name type="scientific">Acipenser ruthenus</name>
    <name type="common">Sterlet sturgeon</name>
    <dbReference type="NCBI Taxonomy" id="7906"/>
    <lineage>
        <taxon>Eukaryota</taxon>
        <taxon>Metazoa</taxon>
        <taxon>Chordata</taxon>
        <taxon>Craniata</taxon>
        <taxon>Vertebrata</taxon>
        <taxon>Euteleostomi</taxon>
        <taxon>Actinopterygii</taxon>
        <taxon>Chondrostei</taxon>
        <taxon>Acipenseriformes</taxon>
        <taxon>Acipenseridae</taxon>
        <taxon>Acipenser</taxon>
    </lineage>
</organism>